<dbReference type="Proteomes" id="UP001550628">
    <property type="component" value="Unassembled WGS sequence"/>
</dbReference>
<dbReference type="InterPro" id="IPR036388">
    <property type="entry name" value="WH-like_DNA-bd_sf"/>
</dbReference>
<protein>
    <submittedName>
        <fullName evidence="7">LysR family transcriptional regulator</fullName>
    </submittedName>
</protein>
<dbReference type="InterPro" id="IPR000847">
    <property type="entry name" value="LysR_HTH_N"/>
</dbReference>
<dbReference type="InterPro" id="IPR036390">
    <property type="entry name" value="WH_DNA-bd_sf"/>
</dbReference>
<evidence type="ECO:0000256" key="2">
    <source>
        <dbReference type="ARBA" id="ARBA00023015"/>
    </source>
</evidence>
<feature type="domain" description="HTH lysR-type" evidence="6">
    <location>
        <begin position="1"/>
        <end position="58"/>
    </location>
</feature>
<dbReference type="PANTHER" id="PTHR30346:SF28">
    <property type="entry name" value="HTH-TYPE TRANSCRIPTIONAL REGULATOR CYNR"/>
    <property type="match status" value="1"/>
</dbReference>
<dbReference type="Pfam" id="PF03466">
    <property type="entry name" value="LysR_substrate"/>
    <property type="match status" value="1"/>
</dbReference>
<keyword evidence="8" id="KW-1185">Reference proteome</keyword>
<dbReference type="Gene3D" id="3.40.190.10">
    <property type="entry name" value="Periplasmic binding protein-like II"/>
    <property type="match status" value="2"/>
</dbReference>
<dbReference type="SUPFAM" id="SSF53850">
    <property type="entry name" value="Periplasmic binding protein-like II"/>
    <property type="match status" value="1"/>
</dbReference>
<dbReference type="Pfam" id="PF00126">
    <property type="entry name" value="HTH_1"/>
    <property type="match status" value="1"/>
</dbReference>
<dbReference type="GeneID" id="96245737"/>
<name>A0ABV2WJP9_9NOCA</name>
<evidence type="ECO:0000313" key="8">
    <source>
        <dbReference type="Proteomes" id="UP001550628"/>
    </source>
</evidence>
<comment type="caution">
    <text evidence="7">The sequence shown here is derived from an EMBL/GenBank/DDBJ whole genome shotgun (WGS) entry which is preliminary data.</text>
</comment>
<evidence type="ECO:0000313" key="7">
    <source>
        <dbReference type="EMBL" id="MEU1951108.1"/>
    </source>
</evidence>
<accession>A0ABV2WJP9</accession>
<keyword evidence="5" id="KW-0804">Transcription</keyword>
<keyword evidence="4" id="KW-0010">Activator</keyword>
<dbReference type="PANTHER" id="PTHR30346">
    <property type="entry name" value="TRANSCRIPTIONAL DUAL REGULATOR HCAR-RELATED"/>
    <property type="match status" value="1"/>
</dbReference>
<evidence type="ECO:0000256" key="4">
    <source>
        <dbReference type="ARBA" id="ARBA00023159"/>
    </source>
</evidence>
<dbReference type="PROSITE" id="PS50931">
    <property type="entry name" value="HTH_LYSR"/>
    <property type="match status" value="1"/>
</dbReference>
<dbReference type="InterPro" id="IPR005119">
    <property type="entry name" value="LysR_subst-bd"/>
</dbReference>
<keyword evidence="2" id="KW-0805">Transcription regulation</keyword>
<reference evidence="7 8" key="1">
    <citation type="submission" date="2024-06" db="EMBL/GenBank/DDBJ databases">
        <title>The Natural Products Discovery Center: Release of the First 8490 Sequenced Strains for Exploring Actinobacteria Biosynthetic Diversity.</title>
        <authorList>
            <person name="Kalkreuter E."/>
            <person name="Kautsar S.A."/>
            <person name="Yang D."/>
            <person name="Bader C.D."/>
            <person name="Teijaro C.N."/>
            <person name="Fluegel L."/>
            <person name="Davis C.M."/>
            <person name="Simpson J.R."/>
            <person name="Lauterbach L."/>
            <person name="Steele A.D."/>
            <person name="Gui C."/>
            <person name="Meng S."/>
            <person name="Li G."/>
            <person name="Viehrig K."/>
            <person name="Ye F."/>
            <person name="Su P."/>
            <person name="Kiefer A.F."/>
            <person name="Nichols A."/>
            <person name="Cepeda A.J."/>
            <person name="Yan W."/>
            <person name="Fan B."/>
            <person name="Jiang Y."/>
            <person name="Adhikari A."/>
            <person name="Zheng C.-J."/>
            <person name="Schuster L."/>
            <person name="Cowan T.M."/>
            <person name="Smanski M.J."/>
            <person name="Chevrette M.G."/>
            <person name="De Carvalho L.P.S."/>
            <person name="Shen B."/>
        </authorList>
    </citation>
    <scope>NUCLEOTIDE SEQUENCE [LARGE SCALE GENOMIC DNA]</scope>
    <source>
        <strain evidence="7 8">NPDC019708</strain>
    </source>
</reference>
<keyword evidence="3" id="KW-0238">DNA-binding</keyword>
<gene>
    <name evidence="7" type="ORF">ABZ510_04545</name>
</gene>
<evidence type="ECO:0000256" key="5">
    <source>
        <dbReference type="ARBA" id="ARBA00023163"/>
    </source>
</evidence>
<proteinExistence type="inferred from homology"/>
<dbReference type="Gene3D" id="1.10.10.10">
    <property type="entry name" value="Winged helix-like DNA-binding domain superfamily/Winged helix DNA-binding domain"/>
    <property type="match status" value="1"/>
</dbReference>
<evidence type="ECO:0000256" key="1">
    <source>
        <dbReference type="ARBA" id="ARBA00009437"/>
    </source>
</evidence>
<dbReference type="RefSeq" id="WP_051714448.1">
    <property type="nucleotide sequence ID" value="NZ_JBEXYG010000001.1"/>
</dbReference>
<organism evidence="7 8">
    <name type="scientific">Nocardia rhamnosiphila</name>
    <dbReference type="NCBI Taxonomy" id="426716"/>
    <lineage>
        <taxon>Bacteria</taxon>
        <taxon>Bacillati</taxon>
        <taxon>Actinomycetota</taxon>
        <taxon>Actinomycetes</taxon>
        <taxon>Mycobacteriales</taxon>
        <taxon>Nocardiaceae</taxon>
        <taxon>Nocardia</taxon>
    </lineage>
</organism>
<sequence length="301" mass="31755">MELYQLRYFLAVRDGGSTMAAAARLGVGQSSVSTAVRGLERELGARLFHRVGRGMVPTPAGHALVGPARRIVRECDQSIEVAADPGRRVSGRLEIAALSTAVSGPLAELIAQWLTDTTGAGVHVHDLAREEEVVEALTGGSIEIVCTRVPLAVAPAGALRVLPLGPGDLHVAFPPGAETPPDRVLDLADLTAVPMVLVPPGRRSDFERETARQPLEVAAVVEQREARTSLMLGGVGATIVGPALARTARAGGAHVRRLAPRFREEMGLVFDPDQLSSVARSFIDTAVEYVGRGGQQRLARG</sequence>
<dbReference type="PRINTS" id="PR00039">
    <property type="entry name" value="HTHLYSR"/>
</dbReference>
<evidence type="ECO:0000256" key="3">
    <source>
        <dbReference type="ARBA" id="ARBA00023125"/>
    </source>
</evidence>
<dbReference type="CDD" id="cd05466">
    <property type="entry name" value="PBP2_LTTR_substrate"/>
    <property type="match status" value="1"/>
</dbReference>
<evidence type="ECO:0000259" key="6">
    <source>
        <dbReference type="PROSITE" id="PS50931"/>
    </source>
</evidence>
<dbReference type="EMBL" id="JBEYBF010000002">
    <property type="protein sequence ID" value="MEU1951108.1"/>
    <property type="molecule type" value="Genomic_DNA"/>
</dbReference>
<comment type="similarity">
    <text evidence="1">Belongs to the LysR transcriptional regulatory family.</text>
</comment>
<dbReference type="SUPFAM" id="SSF46785">
    <property type="entry name" value="Winged helix' DNA-binding domain"/>
    <property type="match status" value="1"/>
</dbReference>